<comment type="subcellular location">
    <subcellularLocation>
        <location evidence="1">Membrane</location>
        <topology evidence="1">Multi-pass membrane protein</topology>
    </subcellularLocation>
</comment>
<keyword evidence="5 6" id="KW-0472">Membrane</keyword>
<dbReference type="AlphaFoldDB" id="A0A0G0VNW3"/>
<dbReference type="InterPro" id="IPR002549">
    <property type="entry name" value="AI-2E-like"/>
</dbReference>
<dbReference type="GO" id="GO:0055085">
    <property type="term" value="P:transmembrane transport"/>
    <property type="evidence" value="ECO:0007669"/>
    <property type="project" value="TreeGrafter"/>
</dbReference>
<feature type="transmembrane region" description="Helical" evidence="6">
    <location>
        <begin position="313"/>
        <end position="333"/>
    </location>
</feature>
<evidence type="ECO:0000256" key="5">
    <source>
        <dbReference type="ARBA" id="ARBA00023136"/>
    </source>
</evidence>
<feature type="transmembrane region" description="Helical" evidence="6">
    <location>
        <begin position="66"/>
        <end position="87"/>
    </location>
</feature>
<evidence type="ECO:0000256" key="6">
    <source>
        <dbReference type="SAM" id="Phobius"/>
    </source>
</evidence>
<dbReference type="Pfam" id="PF01594">
    <property type="entry name" value="AI-2E_transport"/>
    <property type="match status" value="1"/>
</dbReference>
<evidence type="ECO:0000256" key="3">
    <source>
        <dbReference type="ARBA" id="ARBA00022692"/>
    </source>
</evidence>
<organism evidence="7 8">
    <name type="scientific">Candidatus Yanofskybacteria bacterium GW2011_GWA2_41_22</name>
    <dbReference type="NCBI Taxonomy" id="1619023"/>
    <lineage>
        <taxon>Bacteria</taxon>
        <taxon>Candidatus Yanofskyibacteriota</taxon>
    </lineage>
</organism>
<feature type="transmembrane region" description="Helical" evidence="6">
    <location>
        <begin position="36"/>
        <end position="54"/>
    </location>
</feature>
<proteinExistence type="inferred from homology"/>
<feature type="transmembrane region" description="Helical" evidence="6">
    <location>
        <begin position="144"/>
        <end position="168"/>
    </location>
</feature>
<dbReference type="PANTHER" id="PTHR21716">
    <property type="entry name" value="TRANSMEMBRANE PROTEIN"/>
    <property type="match status" value="1"/>
</dbReference>
<accession>A0A0G0VNW3</accession>
<evidence type="ECO:0000256" key="2">
    <source>
        <dbReference type="ARBA" id="ARBA00009773"/>
    </source>
</evidence>
<dbReference type="EMBL" id="LCBA01000006">
    <property type="protein sequence ID" value="KKS01357.1"/>
    <property type="molecule type" value="Genomic_DNA"/>
</dbReference>
<evidence type="ECO:0000313" key="7">
    <source>
        <dbReference type="EMBL" id="KKS01357.1"/>
    </source>
</evidence>
<keyword evidence="3 6" id="KW-0812">Transmembrane</keyword>
<name>A0A0G0VNW3_9BACT</name>
<keyword evidence="4 6" id="KW-1133">Transmembrane helix</keyword>
<evidence type="ECO:0000313" key="8">
    <source>
        <dbReference type="Proteomes" id="UP000033903"/>
    </source>
</evidence>
<evidence type="ECO:0000256" key="1">
    <source>
        <dbReference type="ARBA" id="ARBA00004141"/>
    </source>
</evidence>
<evidence type="ECO:0008006" key="9">
    <source>
        <dbReference type="Google" id="ProtNLM"/>
    </source>
</evidence>
<feature type="transmembrane region" description="Helical" evidence="6">
    <location>
        <begin position="210"/>
        <end position="242"/>
    </location>
</feature>
<comment type="similarity">
    <text evidence="2">Belongs to the autoinducer-2 exporter (AI-2E) (TC 2.A.86) family.</text>
</comment>
<comment type="caution">
    <text evidence="7">The sequence shown here is derived from an EMBL/GenBank/DDBJ whole genome shotgun (WGS) entry which is preliminary data.</text>
</comment>
<evidence type="ECO:0000256" key="4">
    <source>
        <dbReference type="ARBA" id="ARBA00022989"/>
    </source>
</evidence>
<feature type="transmembrane region" description="Helical" evidence="6">
    <location>
        <begin position="286"/>
        <end position="307"/>
    </location>
</feature>
<protein>
    <recommendedName>
        <fullName evidence="9">Permease</fullName>
    </recommendedName>
</protein>
<feature type="transmembrane region" description="Helical" evidence="6">
    <location>
        <begin position="12"/>
        <end position="30"/>
    </location>
</feature>
<reference evidence="7 8" key="1">
    <citation type="journal article" date="2015" name="Nature">
        <title>rRNA introns, odd ribosomes, and small enigmatic genomes across a large radiation of phyla.</title>
        <authorList>
            <person name="Brown C.T."/>
            <person name="Hug L.A."/>
            <person name="Thomas B.C."/>
            <person name="Sharon I."/>
            <person name="Castelle C.J."/>
            <person name="Singh A."/>
            <person name="Wilkins M.J."/>
            <person name="Williams K.H."/>
            <person name="Banfield J.F."/>
        </authorList>
    </citation>
    <scope>NUCLEOTIDE SEQUENCE [LARGE SCALE GENOMIC DNA]</scope>
</reference>
<dbReference type="GO" id="GO:0016020">
    <property type="term" value="C:membrane"/>
    <property type="evidence" value="ECO:0007669"/>
    <property type="project" value="UniProtKB-SubCell"/>
</dbReference>
<sequence length="347" mass="38017">MNDHIHIDISTASILKAILMVLFFVFLYFLKDVLFILLFAIIIASAISPFANWLDSKGFPRLLGVLLLFLSILGLMILFFSLIIPYISEEISQLTVALPQIVINISSSLEKAQSVSPKFLDFISETQNALEGLSSYFQQAAQSIVGMVVSIFGGIMSFIAIIIISFYLSVTKKGIENFLGSVVPEKYEDYVVGLWKRSEIKVGQWLQGQLLLALIVGLIVYVGLSLMGIKFALVLGILAMLLEVVPMIGPVLAAIPAVFFAFLQAPTLGLWVILFYIIVQQLENHILVPLVFGKTIGLNPIVVIIALLVGSQLAGILGAILAVPVATIIVEMLDDLAKHKESRRQTI</sequence>
<dbReference type="PATRIC" id="fig|1619023.3.peg.163"/>
<dbReference type="PANTHER" id="PTHR21716:SF62">
    <property type="entry name" value="TRANSPORT PROTEIN YDBI-RELATED"/>
    <property type="match status" value="1"/>
</dbReference>
<dbReference type="Proteomes" id="UP000033903">
    <property type="component" value="Unassembled WGS sequence"/>
</dbReference>
<feature type="transmembrane region" description="Helical" evidence="6">
    <location>
        <begin position="254"/>
        <end position="279"/>
    </location>
</feature>
<gene>
    <name evidence="7" type="ORF">UU54_C0006G0004</name>
</gene>